<dbReference type="EMBL" id="CP029554">
    <property type="protein sequence ID" value="AXE33028.1"/>
    <property type="molecule type" value="Genomic_DNA"/>
</dbReference>
<evidence type="ECO:0000259" key="2">
    <source>
        <dbReference type="PROSITE" id="PS50110"/>
    </source>
</evidence>
<dbReference type="InterPro" id="IPR011006">
    <property type="entry name" value="CheY-like_superfamily"/>
</dbReference>
<proteinExistence type="predicted"/>
<keyword evidence="1" id="KW-0597">Phosphoprotein</keyword>
<dbReference type="SUPFAM" id="SSF52172">
    <property type="entry name" value="CheY-like"/>
    <property type="match status" value="1"/>
</dbReference>
<dbReference type="AlphaFoldDB" id="A0A344UCN0"/>
<evidence type="ECO:0000313" key="4">
    <source>
        <dbReference type="EMBL" id="AXE33028.1"/>
    </source>
</evidence>
<dbReference type="Proteomes" id="UP000252038">
    <property type="component" value="Chromosome"/>
</dbReference>
<dbReference type="Gene3D" id="3.40.50.2300">
    <property type="match status" value="1"/>
</dbReference>
<feature type="modified residue" description="4-aspartylphosphate" evidence="1">
    <location>
        <position position="64"/>
    </location>
</feature>
<dbReference type="PANTHER" id="PTHR33121">
    <property type="entry name" value="CYCLIC DI-GMP PHOSPHODIESTERASE PDEF"/>
    <property type="match status" value="1"/>
</dbReference>
<dbReference type="GO" id="GO:0000160">
    <property type="term" value="P:phosphorelay signal transduction system"/>
    <property type="evidence" value="ECO:0007669"/>
    <property type="project" value="InterPro"/>
</dbReference>
<feature type="domain" description="Response regulatory" evidence="2">
    <location>
        <begin position="12"/>
        <end position="134"/>
    </location>
</feature>
<reference evidence="4 5" key="1">
    <citation type="submission" date="2018-05" db="EMBL/GenBank/DDBJ databases">
        <title>Genome sequencing, assembly and analysis of the novel insecticidal bacterium, Chromobacterium phragmitis.</title>
        <authorList>
            <person name="Sparks M.E."/>
            <person name="Blackburn M.B."/>
            <person name="Gundersen-Rindal D.E."/>
        </authorList>
    </citation>
    <scope>NUCLEOTIDE SEQUENCE [LARGE SCALE GENOMIC DNA]</scope>
    <source>
        <strain evidence="4">IIBBL 274-1</strain>
    </source>
</reference>
<evidence type="ECO:0000259" key="3">
    <source>
        <dbReference type="PROSITE" id="PS50883"/>
    </source>
</evidence>
<dbReference type="SMART" id="SM00052">
    <property type="entry name" value="EAL"/>
    <property type="match status" value="1"/>
</dbReference>
<dbReference type="SUPFAM" id="SSF141868">
    <property type="entry name" value="EAL domain-like"/>
    <property type="match status" value="1"/>
</dbReference>
<name>A0A344UCN0_9NEIS</name>
<dbReference type="Pfam" id="PF00563">
    <property type="entry name" value="EAL"/>
    <property type="match status" value="1"/>
</dbReference>
<dbReference type="PROSITE" id="PS50883">
    <property type="entry name" value="EAL"/>
    <property type="match status" value="1"/>
</dbReference>
<dbReference type="SMART" id="SM00448">
    <property type="entry name" value="REC"/>
    <property type="match status" value="1"/>
</dbReference>
<organism evidence="4 5">
    <name type="scientific">Chromobacterium phragmitis</name>
    <dbReference type="NCBI Taxonomy" id="2202141"/>
    <lineage>
        <taxon>Bacteria</taxon>
        <taxon>Pseudomonadati</taxon>
        <taxon>Pseudomonadota</taxon>
        <taxon>Betaproteobacteria</taxon>
        <taxon>Neisseriales</taxon>
        <taxon>Chromobacteriaceae</taxon>
        <taxon>Chromobacterium</taxon>
    </lineage>
</organism>
<dbReference type="InterPro" id="IPR035919">
    <property type="entry name" value="EAL_sf"/>
</dbReference>
<dbReference type="CDD" id="cd01948">
    <property type="entry name" value="EAL"/>
    <property type="match status" value="1"/>
</dbReference>
<dbReference type="InterPro" id="IPR050706">
    <property type="entry name" value="Cyclic-di-GMP_PDE-like"/>
</dbReference>
<gene>
    <name evidence="4" type="ORF">DK843_01065</name>
</gene>
<evidence type="ECO:0000256" key="1">
    <source>
        <dbReference type="PROSITE-ProRule" id="PRU00169"/>
    </source>
</evidence>
<feature type="domain" description="EAL" evidence="3">
    <location>
        <begin position="145"/>
        <end position="397"/>
    </location>
</feature>
<dbReference type="InterPro" id="IPR001789">
    <property type="entry name" value="Sig_transdc_resp-reg_receiver"/>
</dbReference>
<protein>
    <recommendedName>
        <fullName evidence="6">Diguanylate phosphodiesterase</fullName>
    </recommendedName>
</protein>
<dbReference type="Pfam" id="PF00072">
    <property type="entry name" value="Response_reg"/>
    <property type="match status" value="1"/>
</dbReference>
<accession>A0A344UCN0</accession>
<dbReference type="GO" id="GO:0071111">
    <property type="term" value="F:cyclic-guanylate-specific phosphodiesterase activity"/>
    <property type="evidence" value="ECO:0007669"/>
    <property type="project" value="InterPro"/>
</dbReference>
<dbReference type="Gene3D" id="3.20.20.450">
    <property type="entry name" value="EAL domain"/>
    <property type="match status" value="1"/>
</dbReference>
<evidence type="ECO:0008006" key="6">
    <source>
        <dbReference type="Google" id="ProtNLM"/>
    </source>
</evidence>
<dbReference type="InterPro" id="IPR001633">
    <property type="entry name" value="EAL_dom"/>
</dbReference>
<sequence>MARAAMGEAMHQILVVDDDAVSQQFLVMVLQRLGYEGVVVACDGLDALIQLDAGDRLFDVIFCDLDMPRMDGIEFVRHLGERAFRGKLLISSGFDERVLESVAELARMYDLWLAGVLPKPINHLMLQRLIDQPPPETQQLPSAMSLPSEDELRSGLDKGEIRPFFQPQVAVDSGEIRSVEILARWQHPRLGLIGPQQFIQLAEQSSLITELTLQLLRQAAATMDRLPSEKPLFMSINLSVESLNDIALVSQFERILNNSGFPFSRLTVEVTETGLMANPTRALELLTRLRLKGSRLAIDDFGTGFASMDRLSRIPFTELKIDKGFVIDAARNPTNLSIVRASAELGRQLALDVVAEGVATDSEWRLCQELGVEIAQGSFISPPIDAESFRRWLLKHRGAFRQPAPADLSDSR</sequence>
<evidence type="ECO:0000313" key="5">
    <source>
        <dbReference type="Proteomes" id="UP000252038"/>
    </source>
</evidence>
<dbReference type="KEGG" id="chrb:DK843_01065"/>
<dbReference type="PROSITE" id="PS50110">
    <property type="entry name" value="RESPONSE_REGULATORY"/>
    <property type="match status" value="1"/>
</dbReference>
<dbReference type="PANTHER" id="PTHR33121:SF70">
    <property type="entry name" value="SIGNALING PROTEIN YKOW"/>
    <property type="match status" value="1"/>
</dbReference>